<evidence type="ECO:0000256" key="1">
    <source>
        <dbReference type="SAM" id="Phobius"/>
    </source>
</evidence>
<dbReference type="PANTHER" id="PTHR34821:SF2">
    <property type="entry name" value="INNER MEMBRANE PROTEIN YDCZ"/>
    <property type="match status" value="1"/>
</dbReference>
<evidence type="ECO:0000313" key="3">
    <source>
        <dbReference type="Proteomes" id="UP000643525"/>
    </source>
</evidence>
<feature type="transmembrane region" description="Helical" evidence="1">
    <location>
        <begin position="171"/>
        <end position="193"/>
    </location>
</feature>
<keyword evidence="1" id="KW-1133">Transmembrane helix</keyword>
<feature type="transmembrane region" description="Helical" evidence="1">
    <location>
        <begin position="214"/>
        <end position="233"/>
    </location>
</feature>
<dbReference type="PANTHER" id="PTHR34821">
    <property type="entry name" value="INNER MEMBRANE PROTEIN YDCZ"/>
    <property type="match status" value="1"/>
</dbReference>
<feature type="transmembrane region" description="Helical" evidence="1">
    <location>
        <begin position="245"/>
        <end position="265"/>
    </location>
</feature>
<feature type="transmembrane region" description="Helical" evidence="1">
    <location>
        <begin position="110"/>
        <end position="133"/>
    </location>
</feature>
<protein>
    <submittedName>
        <fullName evidence="2">Transporter family-2 protein</fullName>
    </submittedName>
</protein>
<sequence length="330" mass="33974">MSSAEPAAAPRSPLVWVFLLLLMLGSGMAIPAQGRVNAALTREIGDPVLAATISFSVGTVVMILATLGTARGRRGLRRVAPAVREGRIRWWYFLAGCAGGYFVLTQTLTIGLIGVAVFTVAVVTGQTLGGLLWDRIGLGPAGRMRLNPFRIGGAVLTVLAVLWAVSPQLEAAGQGAAWLALVLLPLSAGFVQAGQQAINGRHSAAYGGPAPGTLFNFLAGTVFLLLIWAGKALVSGVDPALSSVWWHYLGGPLGIIFIALGALLVTRVGVLIAAMGMIAGQLLGSLLLDVLLPTPGSLVTLATVLGTGLTLVAVILASLPDILRGRPSAR</sequence>
<proteinExistence type="predicted"/>
<keyword evidence="1" id="KW-0812">Transmembrane</keyword>
<dbReference type="InterPro" id="IPR006750">
    <property type="entry name" value="YdcZ"/>
</dbReference>
<name>A0ABR9JFJ9_9MICC</name>
<dbReference type="Pfam" id="PF04657">
    <property type="entry name" value="DMT_YdcZ"/>
    <property type="match status" value="2"/>
</dbReference>
<dbReference type="EMBL" id="JADBED010000001">
    <property type="protein sequence ID" value="MBE1524606.1"/>
    <property type="molecule type" value="Genomic_DNA"/>
</dbReference>
<dbReference type="Proteomes" id="UP000643525">
    <property type="component" value="Unassembled WGS sequence"/>
</dbReference>
<feature type="transmembrane region" description="Helical" evidence="1">
    <location>
        <begin position="145"/>
        <end position="165"/>
    </location>
</feature>
<keyword evidence="1" id="KW-0472">Membrane</keyword>
<evidence type="ECO:0000313" key="2">
    <source>
        <dbReference type="EMBL" id="MBE1524606.1"/>
    </source>
</evidence>
<comment type="caution">
    <text evidence="2">The sequence shown here is derived from an EMBL/GenBank/DDBJ whole genome shotgun (WGS) entry which is preliminary data.</text>
</comment>
<dbReference type="RefSeq" id="WP_192595592.1">
    <property type="nucleotide sequence ID" value="NZ_BAAALJ010000002.1"/>
</dbReference>
<feature type="transmembrane region" description="Helical" evidence="1">
    <location>
        <begin position="298"/>
        <end position="320"/>
    </location>
</feature>
<feature type="transmembrane region" description="Helical" evidence="1">
    <location>
        <begin position="272"/>
        <end position="292"/>
    </location>
</feature>
<feature type="transmembrane region" description="Helical" evidence="1">
    <location>
        <begin position="88"/>
        <end position="104"/>
    </location>
</feature>
<gene>
    <name evidence="2" type="ORF">H4W27_001724</name>
</gene>
<organism evidence="2 3">
    <name type="scientific">Nesterenkonia lutea</name>
    <dbReference type="NCBI Taxonomy" id="272919"/>
    <lineage>
        <taxon>Bacteria</taxon>
        <taxon>Bacillati</taxon>
        <taxon>Actinomycetota</taxon>
        <taxon>Actinomycetes</taxon>
        <taxon>Micrococcales</taxon>
        <taxon>Micrococcaceae</taxon>
        <taxon>Nesterenkonia</taxon>
    </lineage>
</organism>
<accession>A0ABR9JFJ9</accession>
<reference evidence="2 3" key="1">
    <citation type="submission" date="2020-10" db="EMBL/GenBank/DDBJ databases">
        <title>Sequencing the genomes of 1000 actinobacteria strains.</title>
        <authorList>
            <person name="Klenk H.-P."/>
        </authorList>
    </citation>
    <scope>NUCLEOTIDE SEQUENCE [LARGE SCALE GENOMIC DNA]</scope>
    <source>
        <strain evidence="2 3">DSM 15666</strain>
    </source>
</reference>
<keyword evidence="3" id="KW-1185">Reference proteome</keyword>
<feature type="transmembrane region" description="Helical" evidence="1">
    <location>
        <begin position="48"/>
        <end position="67"/>
    </location>
</feature>